<evidence type="ECO:0000256" key="1">
    <source>
        <dbReference type="SAM" id="Coils"/>
    </source>
</evidence>
<gene>
    <name evidence="2" type="ORF">PFFVO_00678</name>
</gene>
<keyword evidence="1" id="KW-0175">Coiled coil</keyword>
<organism evidence="2 3">
    <name type="scientific">Plasmodium falciparum Vietnam Oak-Knoll</name>
    <name type="common">FVO</name>
    <dbReference type="NCBI Taxonomy" id="1036723"/>
    <lineage>
        <taxon>Eukaryota</taxon>
        <taxon>Sar</taxon>
        <taxon>Alveolata</taxon>
        <taxon>Apicomplexa</taxon>
        <taxon>Aconoidasida</taxon>
        <taxon>Haemosporida</taxon>
        <taxon>Plasmodiidae</taxon>
        <taxon>Plasmodium</taxon>
        <taxon>Plasmodium (Laverania)</taxon>
    </lineage>
</organism>
<dbReference type="OrthoDB" id="406782at2759"/>
<sequence length="211" mass="25610">MYRNIKYYFLTNWKRTYRHYSRKQNINNLSNKIKDPYSDLYKSSMYGNNFKILPNKKTKSREYEIIKTSNNTYSYTSPYPPNINYTLTPYPESSKKMYYENRKYIMKYKNILEELQNLFNIKENEIKNLNTQIDTYKEEEVNIHKKYEEQMNTLHDLIVSLEKQINKINSEKNVNKFFIMCSICSNKNNIGAILKNRKCIKCNSFIIFMNE</sequence>
<feature type="coiled-coil region" evidence="1">
    <location>
        <begin position="105"/>
        <end position="171"/>
    </location>
</feature>
<accession>A0A024VBF9</accession>
<evidence type="ECO:0000313" key="3">
    <source>
        <dbReference type="Proteomes" id="UP000030690"/>
    </source>
</evidence>
<dbReference type="AlphaFoldDB" id="A0A024VBF9"/>
<reference evidence="2 3" key="2">
    <citation type="submission" date="2013-02" db="EMBL/GenBank/DDBJ databases">
        <title>The Genome Sequence of Plasmodium falciparum Vietnam Oak-Knoll (FVO).</title>
        <authorList>
            <consortium name="The Broad Institute Genome Sequencing Platform"/>
            <consortium name="The Broad Institute Genome Sequencing Center for Infectious Disease"/>
            <person name="Neafsey D."/>
            <person name="Cheeseman I."/>
            <person name="Volkman S."/>
            <person name="Adams J."/>
            <person name="Walker B."/>
            <person name="Young S.K."/>
            <person name="Zeng Q."/>
            <person name="Gargeya S."/>
            <person name="Fitzgerald M."/>
            <person name="Haas B."/>
            <person name="Abouelleil A."/>
            <person name="Alvarado L."/>
            <person name="Arachchi H.M."/>
            <person name="Berlin A.M."/>
            <person name="Chapman S.B."/>
            <person name="Dewar J."/>
            <person name="Goldberg J."/>
            <person name="Griggs A."/>
            <person name="Gujja S."/>
            <person name="Hansen M."/>
            <person name="Howarth C."/>
            <person name="Imamovic A."/>
            <person name="Larimer J."/>
            <person name="McCowan C."/>
            <person name="Murphy C."/>
            <person name="Neiman D."/>
            <person name="Pearson M."/>
            <person name="Priest M."/>
            <person name="Roberts A."/>
            <person name="Saif S."/>
            <person name="Shea T."/>
            <person name="Sisk P."/>
            <person name="Sykes S."/>
            <person name="Wortman J."/>
            <person name="Nusbaum C."/>
            <person name="Birren B."/>
        </authorList>
    </citation>
    <scope>NUCLEOTIDE SEQUENCE [LARGE SCALE GENOMIC DNA]</scope>
    <source>
        <strain evidence="3">Vietnam Oak-Knoll (FVO)</strain>
    </source>
</reference>
<proteinExistence type="predicted"/>
<dbReference type="EMBL" id="KI925021">
    <property type="protein sequence ID" value="ETW20368.1"/>
    <property type="molecule type" value="Genomic_DNA"/>
</dbReference>
<protein>
    <submittedName>
        <fullName evidence="2">Uncharacterized protein</fullName>
    </submittedName>
</protein>
<evidence type="ECO:0000313" key="2">
    <source>
        <dbReference type="EMBL" id="ETW20368.1"/>
    </source>
</evidence>
<dbReference type="Proteomes" id="UP000030690">
    <property type="component" value="Unassembled WGS sequence"/>
</dbReference>
<reference evidence="2 3" key="1">
    <citation type="submission" date="2013-02" db="EMBL/GenBank/DDBJ databases">
        <title>The Genome Annotation of Plasmodium falciparum Vietnam Oak-Knoll (FVO).</title>
        <authorList>
            <consortium name="The Broad Institute Genome Sequencing Platform"/>
            <consortium name="The Broad Institute Genome Sequencing Center for Infectious Disease"/>
            <person name="Neafsey D."/>
            <person name="Hoffman S."/>
            <person name="Volkman S."/>
            <person name="Rosenthal P."/>
            <person name="Walker B."/>
            <person name="Young S.K."/>
            <person name="Zeng Q."/>
            <person name="Gargeya S."/>
            <person name="Fitzgerald M."/>
            <person name="Haas B."/>
            <person name="Abouelleil A."/>
            <person name="Allen A.W."/>
            <person name="Alvarado L."/>
            <person name="Arachchi H.M."/>
            <person name="Berlin A.M."/>
            <person name="Chapman S.B."/>
            <person name="Gainer-Dewar J."/>
            <person name="Goldberg J."/>
            <person name="Griggs A."/>
            <person name="Gujja S."/>
            <person name="Hansen M."/>
            <person name="Howarth C."/>
            <person name="Imamovic A."/>
            <person name="Ireland A."/>
            <person name="Larimer J."/>
            <person name="McCowan C."/>
            <person name="Murphy C."/>
            <person name="Pearson M."/>
            <person name="Poon T.W."/>
            <person name="Priest M."/>
            <person name="Roberts A."/>
            <person name="Saif S."/>
            <person name="Shea T."/>
            <person name="Sisk P."/>
            <person name="Sykes S."/>
            <person name="Wortman J."/>
            <person name="Nusbaum C."/>
            <person name="Birren B."/>
        </authorList>
    </citation>
    <scope>NUCLEOTIDE SEQUENCE [LARGE SCALE GENOMIC DNA]</scope>
    <source>
        <strain evidence="3">Vietnam Oak-Knoll (FVO)</strain>
    </source>
</reference>
<name>A0A024VBF9_PLAFA</name>